<dbReference type="SUPFAM" id="SSF49313">
    <property type="entry name" value="Cadherin-like"/>
    <property type="match status" value="1"/>
</dbReference>
<proteinExistence type="predicted"/>
<dbReference type="RefSeq" id="WP_170123448.1">
    <property type="nucleotide sequence ID" value="NZ_QGTJ01000001.1"/>
</dbReference>
<dbReference type="InterPro" id="IPR010221">
    <property type="entry name" value="VCBS_dom"/>
</dbReference>
<dbReference type="InterPro" id="IPR040853">
    <property type="entry name" value="RapA2_cadherin-like"/>
</dbReference>
<gene>
    <name evidence="3" type="ORF">C7443_101372</name>
</gene>
<organism evidence="3 4">
    <name type="scientific">Plasticicumulans acidivorans</name>
    <dbReference type="NCBI Taxonomy" id="886464"/>
    <lineage>
        <taxon>Bacteria</taxon>
        <taxon>Pseudomonadati</taxon>
        <taxon>Pseudomonadota</taxon>
        <taxon>Gammaproteobacteria</taxon>
        <taxon>Candidatus Competibacteraceae</taxon>
        <taxon>Plasticicumulans</taxon>
    </lineage>
</organism>
<dbReference type="EMBL" id="QGTJ01000001">
    <property type="protein sequence ID" value="PWV65886.1"/>
    <property type="molecule type" value="Genomic_DNA"/>
</dbReference>
<dbReference type="GO" id="GO:0005509">
    <property type="term" value="F:calcium ion binding"/>
    <property type="evidence" value="ECO:0007669"/>
    <property type="project" value="InterPro"/>
</dbReference>
<dbReference type="InterPro" id="IPR013783">
    <property type="entry name" value="Ig-like_fold"/>
</dbReference>
<protein>
    <submittedName>
        <fullName evidence="3">VCBS repeat-containing protein</fullName>
    </submittedName>
</protein>
<evidence type="ECO:0000259" key="2">
    <source>
        <dbReference type="Pfam" id="PF17803"/>
    </source>
</evidence>
<sequence>ADRLGADLPANPVTQVGAGSGTPGTAVAAGTDSSSGSSVVGSFGTLTLGADGSYRYVLDTSNASVNALPNGQTLADIFSYTITDADGDSSTTTLTITVTSVNDAPVAVDDHGVTDEDTPLQGNVIANDGDIDSPRSELSVQSFSVDGDARVYGPGETATIPGIGTLRIDADGQYLFTPAHDYSGPVPTVTYTLSDGGLSDTATLSIDVRPVADTPRLDVTAPPTTSAAGTIPLTIDTGVTDTVPNDLGSEHVDSVTLSGLPSGSVLRNAAGETFVVNGDTLTLTPAQLPGLSLTPPPLFSGSVQLEVTATAVDGSSRASSTRSIVFMVPGRGVALNDTPTTPPAAGDHDSLSRWLQPQNDPFRLTGSTDYGSASPYAYQGMTLPQHTRDADGNNYELYLSGDVRDQVMIERRPSSFALSRAAFRHTDPAEHLSFEAIRPDGRPLPAWLNFDRESLRFWGVPPRDFDGLDIVVIARDSYGHHVTVQFHVYPETQSVLQYSPLRHPAAAEKTHGPRTAEPAATPAPQAPAASVVEPTAPWLAALLSEDRDAAVPPAEPAAAAGHHGGLSEQLQRSAPKPLGEHSRELAALLNTSL</sequence>
<feature type="domain" description="RapA2 cadherin-like" evidence="2">
    <location>
        <begin position="93"/>
        <end position="176"/>
    </location>
</feature>
<evidence type="ECO:0000256" key="1">
    <source>
        <dbReference type="SAM" id="MobiDB-lite"/>
    </source>
</evidence>
<feature type="region of interest" description="Disordered" evidence="1">
    <location>
        <begin position="1"/>
        <end position="38"/>
    </location>
</feature>
<feature type="region of interest" description="Disordered" evidence="1">
    <location>
        <begin position="552"/>
        <end position="580"/>
    </location>
</feature>
<feature type="compositionally biased region" description="Low complexity" evidence="1">
    <location>
        <begin position="24"/>
        <end position="38"/>
    </location>
</feature>
<name>A0A317N0B3_9GAMM</name>
<dbReference type="NCBIfam" id="TIGR01965">
    <property type="entry name" value="VCBS_repeat"/>
    <property type="match status" value="1"/>
</dbReference>
<dbReference type="Gene3D" id="2.60.40.10">
    <property type="entry name" value="Immunoglobulins"/>
    <property type="match status" value="1"/>
</dbReference>
<dbReference type="Proteomes" id="UP000246569">
    <property type="component" value="Unassembled WGS sequence"/>
</dbReference>
<feature type="region of interest" description="Disordered" evidence="1">
    <location>
        <begin position="505"/>
        <end position="531"/>
    </location>
</feature>
<comment type="caution">
    <text evidence="3">The sequence shown here is derived from an EMBL/GenBank/DDBJ whole genome shotgun (WGS) entry which is preliminary data.</text>
</comment>
<dbReference type="AlphaFoldDB" id="A0A317N0B3"/>
<feature type="non-terminal residue" evidence="3">
    <location>
        <position position="1"/>
    </location>
</feature>
<accession>A0A317N0B3</accession>
<dbReference type="Gene3D" id="2.60.40.1200">
    <property type="match status" value="1"/>
</dbReference>
<reference evidence="3 4" key="1">
    <citation type="submission" date="2018-05" db="EMBL/GenBank/DDBJ databases">
        <title>Genomic Encyclopedia of Type Strains, Phase IV (KMG-IV): sequencing the most valuable type-strain genomes for metagenomic binning, comparative biology and taxonomic classification.</title>
        <authorList>
            <person name="Goeker M."/>
        </authorList>
    </citation>
    <scope>NUCLEOTIDE SEQUENCE [LARGE SCALE GENOMIC DNA]</scope>
    <source>
        <strain evidence="3 4">DSM 23606</strain>
    </source>
</reference>
<evidence type="ECO:0000313" key="3">
    <source>
        <dbReference type="EMBL" id="PWV65886.1"/>
    </source>
</evidence>
<keyword evidence="4" id="KW-1185">Reference proteome</keyword>
<dbReference type="Pfam" id="PF17803">
    <property type="entry name" value="Cadherin_4"/>
    <property type="match status" value="1"/>
</dbReference>
<dbReference type="InterPro" id="IPR015919">
    <property type="entry name" value="Cadherin-like_sf"/>
</dbReference>
<evidence type="ECO:0000313" key="4">
    <source>
        <dbReference type="Proteomes" id="UP000246569"/>
    </source>
</evidence>
<dbReference type="GO" id="GO:0016020">
    <property type="term" value="C:membrane"/>
    <property type="evidence" value="ECO:0007669"/>
    <property type="project" value="InterPro"/>
</dbReference>
<feature type="compositionally biased region" description="Low complexity" evidence="1">
    <location>
        <begin position="513"/>
        <end position="529"/>
    </location>
</feature>